<comment type="cofactor">
    <cofactor evidence="1 5">
        <name>Zn(2+)</name>
        <dbReference type="ChEBI" id="CHEBI:29105"/>
    </cofactor>
</comment>
<dbReference type="SUPFAM" id="SSF50129">
    <property type="entry name" value="GroES-like"/>
    <property type="match status" value="1"/>
</dbReference>
<dbReference type="InterPro" id="IPR013149">
    <property type="entry name" value="ADH-like_C"/>
</dbReference>
<feature type="domain" description="Alcohol dehydrogenase-like N-terminal" evidence="7">
    <location>
        <begin position="21"/>
        <end position="130"/>
    </location>
</feature>
<dbReference type="InterPro" id="IPR002328">
    <property type="entry name" value="ADH_Zn_CS"/>
</dbReference>
<dbReference type="Proteomes" id="UP000186218">
    <property type="component" value="Unassembled WGS sequence"/>
</dbReference>
<dbReference type="GO" id="GO:0016491">
    <property type="term" value="F:oxidoreductase activity"/>
    <property type="evidence" value="ECO:0007669"/>
    <property type="project" value="UniProtKB-KW"/>
</dbReference>
<dbReference type="AlphaFoldDB" id="A0A1N7DL60"/>
<dbReference type="InterPro" id="IPR011032">
    <property type="entry name" value="GroES-like_sf"/>
</dbReference>
<protein>
    <submittedName>
        <fullName evidence="8">Threonine dehydrogenase</fullName>
    </submittedName>
</protein>
<dbReference type="PROSITE" id="PS00059">
    <property type="entry name" value="ADH_ZINC"/>
    <property type="match status" value="1"/>
</dbReference>
<evidence type="ECO:0000256" key="5">
    <source>
        <dbReference type="RuleBase" id="RU361277"/>
    </source>
</evidence>
<dbReference type="PANTHER" id="PTHR42813:SF2">
    <property type="entry name" value="DEHYDROGENASE, ZINC-CONTAINING, PUTATIVE (AFU_ORTHOLOGUE AFUA_2G02810)-RELATED"/>
    <property type="match status" value="1"/>
</dbReference>
<proteinExistence type="inferred from homology"/>
<dbReference type="EMBL" id="FTNT01000002">
    <property type="protein sequence ID" value="SIR76501.1"/>
    <property type="molecule type" value="Genomic_DNA"/>
</dbReference>
<sequence>MYSDPGAVSVTAVTDAAVVDPTDAVVEVARAGICGTDLHLVADGHGLLPGNVMGHEFVGVVVDVGSAVRDVHRGDRIAGTDFTACGSCWWCRGGNQWECEQRAFFGSGTTFGARLDGAQAEYVRVPFADVALQRLPEELDWESALFLGDILATGYGAVRRAHFRPGATVAVVGGGPVGQMTSQAAQACSAGPVVVVEPVSERRELAADCGAVTATPETAVEVLAELTDGRGADVVIEAVGGSRGLETAMSLVRRRGTVVSVGVHSDPAWSLPVARAFADEVTLSFAIGNAIRDRDEIVSLLAAGVIDPTVVIDNRVGIEEAPEGYSAMAARRSVKTVVVFD</sequence>
<dbReference type="Pfam" id="PF08240">
    <property type="entry name" value="ADH_N"/>
    <property type="match status" value="1"/>
</dbReference>
<dbReference type="Gene3D" id="3.90.180.10">
    <property type="entry name" value="Medium-chain alcohol dehydrogenases, catalytic domain"/>
    <property type="match status" value="1"/>
</dbReference>
<organism evidence="8 9">
    <name type="scientific">Williamsia sterculiae</name>
    <dbReference type="NCBI Taxonomy" id="1344003"/>
    <lineage>
        <taxon>Bacteria</taxon>
        <taxon>Bacillati</taxon>
        <taxon>Actinomycetota</taxon>
        <taxon>Actinomycetes</taxon>
        <taxon>Mycobacteriales</taxon>
        <taxon>Nocardiaceae</taxon>
        <taxon>Williamsia</taxon>
    </lineage>
</organism>
<evidence type="ECO:0000259" key="7">
    <source>
        <dbReference type="Pfam" id="PF08240"/>
    </source>
</evidence>
<keyword evidence="4" id="KW-0560">Oxidoreductase</keyword>
<dbReference type="PANTHER" id="PTHR42813">
    <property type="entry name" value="ZINC-TYPE ALCOHOL DEHYDROGENASE-LIKE"/>
    <property type="match status" value="1"/>
</dbReference>
<dbReference type="Pfam" id="PF00107">
    <property type="entry name" value="ADH_zinc_N"/>
    <property type="match status" value="1"/>
</dbReference>
<dbReference type="InterPro" id="IPR013154">
    <property type="entry name" value="ADH-like_N"/>
</dbReference>
<gene>
    <name evidence="8" type="ORF">SAMN05445060_0721</name>
</gene>
<dbReference type="InterPro" id="IPR036291">
    <property type="entry name" value="NAD(P)-bd_dom_sf"/>
</dbReference>
<keyword evidence="3 5" id="KW-0862">Zinc</keyword>
<evidence type="ECO:0000256" key="1">
    <source>
        <dbReference type="ARBA" id="ARBA00001947"/>
    </source>
</evidence>
<evidence type="ECO:0000313" key="8">
    <source>
        <dbReference type="EMBL" id="SIR76501.1"/>
    </source>
</evidence>
<evidence type="ECO:0000313" key="9">
    <source>
        <dbReference type="Proteomes" id="UP000186218"/>
    </source>
</evidence>
<keyword evidence="2 5" id="KW-0479">Metal-binding</keyword>
<dbReference type="SUPFAM" id="SSF51735">
    <property type="entry name" value="NAD(P)-binding Rossmann-fold domains"/>
    <property type="match status" value="1"/>
</dbReference>
<evidence type="ECO:0000259" key="6">
    <source>
        <dbReference type="Pfam" id="PF00107"/>
    </source>
</evidence>
<dbReference type="GO" id="GO:0008270">
    <property type="term" value="F:zinc ion binding"/>
    <property type="evidence" value="ECO:0007669"/>
    <property type="project" value="InterPro"/>
</dbReference>
<evidence type="ECO:0000256" key="3">
    <source>
        <dbReference type="ARBA" id="ARBA00022833"/>
    </source>
</evidence>
<dbReference type="Gene3D" id="3.40.50.720">
    <property type="entry name" value="NAD(P)-binding Rossmann-like Domain"/>
    <property type="match status" value="1"/>
</dbReference>
<reference evidence="8 9" key="1">
    <citation type="submission" date="2017-01" db="EMBL/GenBank/DDBJ databases">
        <authorList>
            <person name="Mah S.A."/>
            <person name="Swanson W.J."/>
            <person name="Moy G.W."/>
            <person name="Vacquier V.D."/>
        </authorList>
    </citation>
    <scope>NUCLEOTIDE SEQUENCE [LARGE SCALE GENOMIC DNA]</scope>
    <source>
        <strain evidence="8 9">CPCC 203464</strain>
    </source>
</reference>
<evidence type="ECO:0000256" key="2">
    <source>
        <dbReference type="ARBA" id="ARBA00022723"/>
    </source>
</evidence>
<accession>A0A1N7DL60</accession>
<comment type="similarity">
    <text evidence="5">Belongs to the zinc-containing alcohol dehydrogenase family.</text>
</comment>
<dbReference type="STRING" id="1344003.SAMN05445060_0721"/>
<evidence type="ECO:0000256" key="4">
    <source>
        <dbReference type="ARBA" id="ARBA00023002"/>
    </source>
</evidence>
<feature type="domain" description="Alcohol dehydrogenase-like C-terminal" evidence="6">
    <location>
        <begin position="176"/>
        <end position="301"/>
    </location>
</feature>
<name>A0A1N7DL60_9NOCA</name>
<keyword evidence="9" id="KW-1185">Reference proteome</keyword>